<comment type="similarity">
    <text evidence="2 7">Belongs to the natriuretic peptide family.</text>
</comment>
<dbReference type="STRING" id="8022.A0A060W0A1"/>
<dbReference type="PANTHER" id="PTHR14066">
    <property type="entry name" value="ATRIAL NATRIURETIC FACTOR PRECURSOR"/>
    <property type="match status" value="1"/>
</dbReference>
<dbReference type="GO" id="GO:0007218">
    <property type="term" value="P:neuropeptide signaling pathway"/>
    <property type="evidence" value="ECO:0007669"/>
    <property type="project" value="TreeGrafter"/>
</dbReference>
<dbReference type="PROSITE" id="PS00263">
    <property type="entry name" value="NATRIURETIC_PEPTIDE"/>
    <property type="match status" value="1"/>
</dbReference>
<keyword evidence="5 7" id="KW-0838">Vasoactive</keyword>
<reference evidence="10 12" key="3">
    <citation type="submission" date="2020-07" db="EMBL/GenBank/DDBJ databases">
        <title>A long reads based de novo assembly of the rainbow trout Arlee double haploid line genome.</title>
        <authorList>
            <person name="Gao G."/>
            <person name="Palti Y."/>
        </authorList>
    </citation>
    <scope>NUCLEOTIDE SEQUENCE [LARGE SCALE GENOMIC DNA]</scope>
</reference>
<evidence type="ECO:0000256" key="6">
    <source>
        <dbReference type="ARBA" id="ARBA00023157"/>
    </source>
</evidence>
<dbReference type="GO" id="GO:0007168">
    <property type="term" value="P:receptor guanylyl cyclase signaling pathway"/>
    <property type="evidence" value="ECO:0007669"/>
    <property type="project" value="TreeGrafter"/>
</dbReference>
<dbReference type="GO" id="GO:0019934">
    <property type="term" value="P:cGMP-mediated signaling"/>
    <property type="evidence" value="ECO:0007669"/>
    <property type="project" value="TreeGrafter"/>
</dbReference>
<keyword evidence="6" id="KW-1015">Disulfide bond</keyword>
<name>A0A060W0A1_ONCMY</name>
<evidence type="ECO:0000256" key="3">
    <source>
        <dbReference type="ARBA" id="ARBA00022525"/>
    </source>
</evidence>
<dbReference type="InterPro" id="IPR050787">
    <property type="entry name" value="Natriuretic_peptide"/>
</dbReference>
<dbReference type="EMBL" id="FR904349">
    <property type="protein sequence ID" value="CDQ60466.1"/>
    <property type="molecule type" value="Genomic_DNA"/>
</dbReference>
<accession>A0A060W0A1</accession>
<dbReference type="AlphaFoldDB" id="A0A060W0A1"/>
<reference evidence="9" key="2">
    <citation type="submission" date="2014-03" db="EMBL/GenBank/DDBJ databases">
        <authorList>
            <person name="Genoscope - CEA"/>
        </authorList>
    </citation>
    <scope>NUCLEOTIDE SEQUENCE</scope>
</reference>
<organism evidence="9 11">
    <name type="scientific">Oncorhynchus mykiss</name>
    <name type="common">Rainbow trout</name>
    <name type="synonym">Salmo gairdneri</name>
    <dbReference type="NCBI Taxonomy" id="8022"/>
    <lineage>
        <taxon>Eukaryota</taxon>
        <taxon>Metazoa</taxon>
        <taxon>Chordata</taxon>
        <taxon>Craniata</taxon>
        <taxon>Vertebrata</taxon>
        <taxon>Euteleostomi</taxon>
        <taxon>Actinopterygii</taxon>
        <taxon>Neopterygii</taxon>
        <taxon>Teleostei</taxon>
        <taxon>Protacanthopterygii</taxon>
        <taxon>Salmoniformes</taxon>
        <taxon>Salmonidae</taxon>
        <taxon>Salmoninae</taxon>
        <taxon>Oncorhynchus</taxon>
    </lineage>
</organism>
<dbReference type="PaxDb" id="8022-A0A060W0A1"/>
<evidence type="ECO:0000313" key="12">
    <source>
        <dbReference type="Proteomes" id="UP000694395"/>
    </source>
</evidence>
<evidence type="ECO:0000256" key="2">
    <source>
        <dbReference type="ARBA" id="ARBA00009041"/>
    </source>
</evidence>
<evidence type="ECO:0000313" key="11">
    <source>
        <dbReference type="Proteomes" id="UP000193380"/>
    </source>
</evidence>
<dbReference type="Pfam" id="PF00212">
    <property type="entry name" value="ANP"/>
    <property type="match status" value="1"/>
</dbReference>
<dbReference type="Proteomes" id="UP000193380">
    <property type="component" value="Unassembled WGS sequence"/>
</dbReference>
<evidence type="ECO:0000256" key="5">
    <source>
        <dbReference type="ARBA" id="ARBA00022858"/>
    </source>
</evidence>
<dbReference type="GO" id="GO:0003085">
    <property type="term" value="P:negative regulation of systemic arterial blood pressure"/>
    <property type="evidence" value="ECO:0007669"/>
    <property type="project" value="TreeGrafter"/>
</dbReference>
<dbReference type="InterPro" id="IPR002408">
    <property type="entry name" value="Natriuretic_peptide_brain"/>
</dbReference>
<dbReference type="PRINTS" id="PR00712">
    <property type="entry name" value="BNATPEPTIDE"/>
</dbReference>
<keyword evidence="3" id="KW-0964">Secreted</keyword>
<gene>
    <name evidence="10" type="primary">nppb</name>
    <name evidence="9" type="ORF">GSONMT00081841001</name>
</gene>
<evidence type="ECO:0000313" key="9">
    <source>
        <dbReference type="EMBL" id="CDQ60466.1"/>
    </source>
</evidence>
<comment type="subcellular location">
    <subcellularLocation>
        <location evidence="1 7">Secreted</location>
    </subcellularLocation>
</comment>
<dbReference type="GO" id="GO:0097746">
    <property type="term" value="P:blood vessel diameter maintenance"/>
    <property type="evidence" value="ECO:0007669"/>
    <property type="project" value="UniProtKB-KW"/>
</dbReference>
<feature type="chain" id="PRO_5044537944" evidence="8">
    <location>
        <begin position="24"/>
        <end position="144"/>
    </location>
</feature>
<dbReference type="InterPro" id="IPR030480">
    <property type="entry name" value="Natr_peptide_CS"/>
</dbReference>
<dbReference type="GO" id="GO:0005615">
    <property type="term" value="C:extracellular space"/>
    <property type="evidence" value="ECO:0007669"/>
    <property type="project" value="TreeGrafter"/>
</dbReference>
<dbReference type="GO" id="GO:0005737">
    <property type="term" value="C:cytoplasm"/>
    <property type="evidence" value="ECO:0007669"/>
    <property type="project" value="TreeGrafter"/>
</dbReference>
<reference evidence="9" key="1">
    <citation type="journal article" date="2014" name="Nat. Commun.">
        <title>The rainbow trout genome provides novel insights into evolution after whole-genome duplication in vertebrates.</title>
        <authorList>
            <person name="Berthelot C."/>
            <person name="Brunet F."/>
            <person name="Chalopin D."/>
            <person name="Juanchich A."/>
            <person name="Bernard M."/>
            <person name="Noel B."/>
            <person name="Bento P."/>
            <person name="Da Silva C."/>
            <person name="Labadie K."/>
            <person name="Alberti A."/>
            <person name="Aury J.M."/>
            <person name="Louis A."/>
            <person name="Dehais P."/>
            <person name="Bardou P."/>
            <person name="Montfort J."/>
            <person name="Klopp C."/>
            <person name="Cabau C."/>
            <person name="Gaspin C."/>
            <person name="Thorgaard G.H."/>
            <person name="Boussaha M."/>
            <person name="Quillet E."/>
            <person name="Guyomard R."/>
            <person name="Galiana D."/>
            <person name="Bobe J."/>
            <person name="Volff J.N."/>
            <person name="Genet C."/>
            <person name="Wincker P."/>
            <person name="Jaillon O."/>
            <person name="Roest Crollius H."/>
            <person name="Guiguen Y."/>
        </authorList>
    </citation>
    <scope>NUCLEOTIDE SEQUENCE [LARGE SCALE GENOMIC DNA]</scope>
</reference>
<dbReference type="SMART" id="SM00183">
    <property type="entry name" value="NAT_PEP"/>
    <property type="match status" value="1"/>
</dbReference>
<evidence type="ECO:0000256" key="1">
    <source>
        <dbReference type="ARBA" id="ARBA00004613"/>
    </source>
</evidence>
<reference evidence="10" key="4">
    <citation type="submission" date="2025-05" db="UniProtKB">
        <authorList>
            <consortium name="Ensembl"/>
        </authorList>
    </citation>
    <scope>IDENTIFICATION</scope>
</reference>
<dbReference type="InterPro" id="IPR000663">
    <property type="entry name" value="Natr_peptide"/>
</dbReference>
<dbReference type="PANTHER" id="PTHR14066:SF10">
    <property type="entry name" value="NATRIURETIC PEPTIDES B"/>
    <property type="match status" value="1"/>
</dbReference>
<feature type="signal peptide" evidence="8">
    <location>
        <begin position="1"/>
        <end position="23"/>
    </location>
</feature>
<evidence type="ECO:0000256" key="4">
    <source>
        <dbReference type="ARBA" id="ARBA00022729"/>
    </source>
</evidence>
<dbReference type="GeneTree" id="ENSGT00940000154513"/>
<keyword evidence="12" id="KW-1185">Reference proteome</keyword>
<dbReference type="Proteomes" id="UP000694395">
    <property type="component" value="Chromosome 16"/>
</dbReference>
<dbReference type="GO" id="GO:0051427">
    <property type="term" value="F:hormone receptor binding"/>
    <property type="evidence" value="ECO:0007669"/>
    <property type="project" value="TreeGrafter"/>
</dbReference>
<protein>
    <submittedName>
        <fullName evidence="10">B-type natriuretic peptide</fullName>
    </submittedName>
</protein>
<sequence length="144" mass="16118">MQLSNSPLFGLVLLFLNLPLSSAYPVYNGLLTNDDMEVLNVLLHRLQKSFPELSEVERVSTEKSDDVTPEAMAMVAEDEREQPQTRPDKATTRDFLSARDLKTVRNDSRSKRYSGCFGRRMDRIGSMSSLGCTTVGKYSEFGSG</sequence>
<dbReference type="GO" id="GO:0005179">
    <property type="term" value="F:hormone activity"/>
    <property type="evidence" value="ECO:0007669"/>
    <property type="project" value="InterPro"/>
</dbReference>
<evidence type="ECO:0000256" key="8">
    <source>
        <dbReference type="SAM" id="SignalP"/>
    </source>
</evidence>
<proteinExistence type="inferred from homology"/>
<dbReference type="GO" id="GO:0006182">
    <property type="term" value="P:cGMP biosynthetic process"/>
    <property type="evidence" value="ECO:0007669"/>
    <property type="project" value="TreeGrafter"/>
</dbReference>
<evidence type="ECO:0000313" key="10">
    <source>
        <dbReference type="Ensembl" id="ENSOMYP00000113392.1"/>
    </source>
</evidence>
<dbReference type="Ensembl" id="ENSOMYT00000119290.1">
    <property type="protein sequence ID" value="ENSOMYP00000113392.1"/>
    <property type="gene ID" value="ENSOMYG00000020181.2"/>
</dbReference>
<keyword evidence="4 8" id="KW-0732">Signal</keyword>
<evidence type="ECO:0000256" key="7">
    <source>
        <dbReference type="RuleBase" id="RU003686"/>
    </source>
</evidence>